<dbReference type="EMBL" id="CP004025">
    <property type="protein sequence ID" value="AGC45801.1"/>
    <property type="molecule type" value="Genomic_DNA"/>
</dbReference>
<dbReference type="OrthoDB" id="5518292at2"/>
<dbReference type="PATRIC" id="fig|1278073.3.peg.4575"/>
<dbReference type="STRING" id="1278073.MYSTI_04509"/>
<feature type="chain" id="PRO_5003983749" description="Lipoprotein" evidence="1">
    <location>
        <begin position="20"/>
        <end position="99"/>
    </location>
</feature>
<feature type="signal peptide" evidence="1">
    <location>
        <begin position="1"/>
        <end position="19"/>
    </location>
</feature>
<organism evidence="2 3">
    <name type="scientific">Myxococcus stipitatus (strain DSM 14675 / JCM 12634 / Mx s8)</name>
    <dbReference type="NCBI Taxonomy" id="1278073"/>
    <lineage>
        <taxon>Bacteria</taxon>
        <taxon>Pseudomonadati</taxon>
        <taxon>Myxococcota</taxon>
        <taxon>Myxococcia</taxon>
        <taxon>Myxococcales</taxon>
        <taxon>Cystobacterineae</taxon>
        <taxon>Myxococcaceae</taxon>
        <taxon>Myxococcus</taxon>
    </lineage>
</organism>
<dbReference type="Proteomes" id="UP000011131">
    <property type="component" value="Chromosome"/>
</dbReference>
<evidence type="ECO:0008006" key="4">
    <source>
        <dbReference type="Google" id="ProtNLM"/>
    </source>
</evidence>
<evidence type="ECO:0000313" key="3">
    <source>
        <dbReference type="Proteomes" id="UP000011131"/>
    </source>
</evidence>
<evidence type="ECO:0000313" key="2">
    <source>
        <dbReference type="EMBL" id="AGC45801.1"/>
    </source>
</evidence>
<gene>
    <name evidence="2" type="ordered locus">MYSTI_04509</name>
</gene>
<evidence type="ECO:0000256" key="1">
    <source>
        <dbReference type="SAM" id="SignalP"/>
    </source>
</evidence>
<name>L7UA29_MYXSD</name>
<reference evidence="2 3" key="1">
    <citation type="journal article" date="2013" name="Genome Announc.">
        <title>Complete genome sequence of Myxococcus stipitatus strain DSM 14675, a fruiting myxobacterium.</title>
        <authorList>
            <person name="Huntley S."/>
            <person name="Kneip S."/>
            <person name="Treuner-Lange A."/>
            <person name="Sogaard-Andersen L."/>
        </authorList>
    </citation>
    <scope>NUCLEOTIDE SEQUENCE [LARGE SCALE GENOMIC DNA]</scope>
    <source>
        <strain evidence="3">DSM 14675 / JCM 12634 / Mx s8</strain>
    </source>
</reference>
<protein>
    <recommendedName>
        <fullName evidence="4">Lipoprotein</fullName>
    </recommendedName>
</protein>
<keyword evidence="3" id="KW-1185">Reference proteome</keyword>
<dbReference type="PROSITE" id="PS51257">
    <property type="entry name" value="PROKAR_LIPOPROTEIN"/>
    <property type="match status" value="1"/>
</dbReference>
<sequence>MHARRLMSGMLFAVGLMLAGCGGSPVDDVEAQDLGTREDRVPDCSGSTTGTLYYSDATYRYWVGYSGCGCGRWTQWGSSSAYRTTTDLCPVRPEDVIPD</sequence>
<proteinExistence type="predicted"/>
<dbReference type="HOGENOM" id="CLU_182228_0_0_7"/>
<accession>L7UA29</accession>
<dbReference type="KEGG" id="msd:MYSTI_04509"/>
<dbReference type="AlphaFoldDB" id="L7UA29"/>
<keyword evidence="1" id="KW-0732">Signal</keyword>